<feature type="domain" description="Thiolase C-terminal" evidence="8">
    <location>
        <begin position="247"/>
        <end position="360"/>
    </location>
</feature>
<evidence type="ECO:0000313" key="9">
    <source>
        <dbReference type="EMBL" id="MEW9267259.1"/>
    </source>
</evidence>
<proteinExistence type="inferred from homology"/>
<dbReference type="PROSITE" id="PS00737">
    <property type="entry name" value="THIOLASE_2"/>
    <property type="match status" value="1"/>
</dbReference>
<keyword evidence="3 6" id="KW-0808">Transferase</keyword>
<dbReference type="InterPro" id="IPR020616">
    <property type="entry name" value="Thiolase_N"/>
</dbReference>
<name>A0ABV3PC95_9ACTN</name>
<evidence type="ECO:0000256" key="4">
    <source>
        <dbReference type="ARBA" id="ARBA00023315"/>
    </source>
</evidence>
<evidence type="ECO:0000256" key="3">
    <source>
        <dbReference type="ARBA" id="ARBA00022679"/>
    </source>
</evidence>
<dbReference type="Pfam" id="PF02803">
    <property type="entry name" value="Thiolase_C"/>
    <property type="match status" value="1"/>
</dbReference>
<evidence type="ECO:0000256" key="6">
    <source>
        <dbReference type="RuleBase" id="RU003557"/>
    </source>
</evidence>
<sequence length="388" mass="37497">MSAVVVAARRTPFATAGTTYAGLRDHDLAAAVLTALAEDVAACAAGEDVAVAEVVAGVGTADGNPARRAALAAGFGAGVPGTTVDAQCASGLAAVRFAAALAATGSGPVLAVGAESTTSRHLDGVVPRAAFAPDGFPDPDMGPAADALAAHLGISRADQEAFAVRSHARALVARRRTAERFVPLAGVEHDARPRVLRPEVVARFSPAFGGTVTAATASAHADGAAGLALVDLATAERWGAGGLAVLGTAAVGADPALPGAAAAPAVRAALRSARLDLAAVDRLEVGEAFAAQVLACSRDLGLDDADARLNPDGGALAIGHPWGATGAALLVALAGGLAAGQVGVAVSAAGGGLGVAVVVRARAAGRGGTPTAPVPASSGAGWWLTGLP</sequence>
<evidence type="ECO:0000256" key="2">
    <source>
        <dbReference type="ARBA" id="ARBA00012705"/>
    </source>
</evidence>
<dbReference type="InterPro" id="IPR020613">
    <property type="entry name" value="Thiolase_CS"/>
</dbReference>
<evidence type="ECO:0000259" key="7">
    <source>
        <dbReference type="Pfam" id="PF00108"/>
    </source>
</evidence>
<dbReference type="InterPro" id="IPR016039">
    <property type="entry name" value="Thiolase-like"/>
</dbReference>
<evidence type="ECO:0000256" key="1">
    <source>
        <dbReference type="ARBA" id="ARBA00010982"/>
    </source>
</evidence>
<feature type="domain" description="Thiolase N-terminal" evidence="7">
    <location>
        <begin position="4"/>
        <end position="230"/>
    </location>
</feature>
<comment type="caution">
    <text evidence="9">The sequence shown here is derived from an EMBL/GenBank/DDBJ whole genome shotgun (WGS) entry which is preliminary data.</text>
</comment>
<evidence type="ECO:0000259" key="8">
    <source>
        <dbReference type="Pfam" id="PF02803"/>
    </source>
</evidence>
<dbReference type="Proteomes" id="UP001555826">
    <property type="component" value="Unassembled WGS sequence"/>
</dbReference>
<dbReference type="PANTHER" id="PTHR18919:SF107">
    <property type="entry name" value="ACETYL-COA ACETYLTRANSFERASE, CYTOSOLIC"/>
    <property type="match status" value="1"/>
</dbReference>
<organism evidence="9 10">
    <name type="scientific">Kineococcus endophyticus</name>
    <dbReference type="NCBI Taxonomy" id="1181883"/>
    <lineage>
        <taxon>Bacteria</taxon>
        <taxon>Bacillati</taxon>
        <taxon>Actinomycetota</taxon>
        <taxon>Actinomycetes</taxon>
        <taxon>Kineosporiales</taxon>
        <taxon>Kineosporiaceae</taxon>
        <taxon>Kineococcus</taxon>
    </lineage>
</organism>
<gene>
    <name evidence="9" type="ORF">AB1207_21120</name>
</gene>
<dbReference type="PIRSF" id="PIRSF000429">
    <property type="entry name" value="Ac-CoA_Ac_transf"/>
    <property type="match status" value="1"/>
</dbReference>
<dbReference type="Pfam" id="PF00108">
    <property type="entry name" value="Thiolase_N"/>
    <property type="match status" value="1"/>
</dbReference>
<dbReference type="EC" id="2.3.1.9" evidence="2"/>
<dbReference type="Gene3D" id="3.40.47.10">
    <property type="match status" value="1"/>
</dbReference>
<keyword evidence="10" id="KW-1185">Reference proteome</keyword>
<dbReference type="SUPFAM" id="SSF53901">
    <property type="entry name" value="Thiolase-like"/>
    <property type="match status" value="1"/>
</dbReference>
<dbReference type="InterPro" id="IPR020617">
    <property type="entry name" value="Thiolase_C"/>
</dbReference>
<keyword evidence="4 6" id="KW-0012">Acyltransferase</keyword>
<accession>A0ABV3PC95</accession>
<protein>
    <recommendedName>
        <fullName evidence="5">Probable acetyl-CoA acetyltransferase</fullName>
        <ecNumber evidence="2">2.3.1.9</ecNumber>
    </recommendedName>
</protein>
<dbReference type="GO" id="GO:0003985">
    <property type="term" value="F:acetyl-CoA C-acetyltransferase activity"/>
    <property type="evidence" value="ECO:0007669"/>
    <property type="project" value="UniProtKB-EC"/>
</dbReference>
<evidence type="ECO:0000313" key="10">
    <source>
        <dbReference type="Proteomes" id="UP001555826"/>
    </source>
</evidence>
<dbReference type="InterPro" id="IPR002155">
    <property type="entry name" value="Thiolase"/>
</dbReference>
<dbReference type="EMBL" id="JBFNQN010000016">
    <property type="protein sequence ID" value="MEW9267259.1"/>
    <property type="molecule type" value="Genomic_DNA"/>
</dbReference>
<dbReference type="RefSeq" id="WP_367640528.1">
    <property type="nucleotide sequence ID" value="NZ_JBFNQN010000016.1"/>
</dbReference>
<evidence type="ECO:0000256" key="5">
    <source>
        <dbReference type="ARBA" id="ARBA00040529"/>
    </source>
</evidence>
<comment type="similarity">
    <text evidence="1 6">Belongs to the thiolase-like superfamily. Thiolase family.</text>
</comment>
<reference evidence="9 10" key="1">
    <citation type="submission" date="2024-07" db="EMBL/GenBank/DDBJ databases">
        <authorList>
            <person name="Thanompreechachai J."/>
            <person name="Duangmal K."/>
        </authorList>
    </citation>
    <scope>NUCLEOTIDE SEQUENCE [LARGE SCALE GENOMIC DNA]</scope>
    <source>
        <strain evidence="9 10">KCTC 19886</strain>
    </source>
</reference>
<dbReference type="PANTHER" id="PTHR18919">
    <property type="entry name" value="ACETYL-COA C-ACYLTRANSFERASE"/>
    <property type="match status" value="1"/>
</dbReference>